<accession>A0A0L1IBY2</accession>
<dbReference type="OrthoDB" id="386907at2759"/>
<reference evidence="2" key="2">
    <citation type="submission" date="2015-07" db="EMBL/GenBank/DDBJ databases">
        <title>The genome sequence of Plasmodium falciparum IGH-CR14.</title>
        <authorList>
            <consortium name="The Broad Institute Genome Sequencing Platform"/>
            <person name="Volkman S.K."/>
            <person name="Neafsey D.E."/>
            <person name="Dash A.P."/>
            <person name="Chitnis C.E."/>
            <person name="Hartl D.L."/>
            <person name="Young S.K."/>
            <person name="Kodira C.D."/>
            <person name="Zeng Q."/>
            <person name="Koehrsen M."/>
            <person name="Godfrey P."/>
            <person name="Alvarado L."/>
            <person name="Berlin A."/>
            <person name="Borenstein D."/>
            <person name="Chen Z."/>
            <person name="Engels R."/>
            <person name="Freedman E."/>
            <person name="Gellesch M."/>
            <person name="Goldberg J."/>
            <person name="Griggs A."/>
            <person name="Gujja S."/>
            <person name="Heiman D."/>
            <person name="Hepburn T."/>
            <person name="Howarth C."/>
            <person name="Jen D."/>
            <person name="Larson L."/>
            <person name="Lewis B."/>
            <person name="Mehta T."/>
            <person name="Park D."/>
            <person name="Pearson M."/>
            <person name="Roberts A."/>
            <person name="Saif S."/>
            <person name="Shea T."/>
            <person name="Shenoy N."/>
            <person name="Sisk P."/>
            <person name="Stolte C."/>
            <person name="Sykes S."/>
            <person name="Walk T."/>
            <person name="White J."/>
            <person name="Yandava C."/>
            <person name="Wirth D.F."/>
            <person name="Nusbaum C."/>
            <person name="Birren B."/>
        </authorList>
    </citation>
    <scope>NUCLEOTIDE SEQUENCE [LARGE SCALE GENOMIC DNA]</scope>
    <source>
        <strain evidence="2">IGH-CR14</strain>
    </source>
</reference>
<gene>
    <name evidence="1" type="ORF">PFMG_03081</name>
</gene>
<dbReference type="EMBL" id="GG665261">
    <property type="protein sequence ID" value="KNG77161.1"/>
    <property type="molecule type" value="Genomic_DNA"/>
</dbReference>
<name>A0A0L1IBY2_PLAFA</name>
<dbReference type="AlphaFoldDB" id="A0A0L1IBY2"/>
<organism evidence="1 2">
    <name type="scientific">Plasmodium falciparum IGH-CR14</name>
    <dbReference type="NCBI Taxonomy" id="580059"/>
    <lineage>
        <taxon>Eukaryota</taxon>
        <taxon>Sar</taxon>
        <taxon>Alveolata</taxon>
        <taxon>Apicomplexa</taxon>
        <taxon>Aconoidasida</taxon>
        <taxon>Haemosporida</taxon>
        <taxon>Plasmodiidae</taxon>
        <taxon>Plasmodium</taxon>
        <taxon>Plasmodium (Laverania)</taxon>
    </lineage>
</organism>
<dbReference type="SMR" id="A0A0L1IBY2"/>
<reference evidence="2" key="1">
    <citation type="submission" date="2015-07" db="EMBL/GenBank/DDBJ databases">
        <title>Annotation of Plasmodium falciparum IGH-CR14.</title>
        <authorList>
            <consortium name="The Broad Institute Genome Sequencing Platform"/>
            <person name="Volkman S.K."/>
            <person name="Neafsey D.E."/>
            <person name="Dash A.P."/>
            <person name="Chitnis C.E."/>
            <person name="Hartl D.L."/>
            <person name="Young S.K."/>
            <person name="Zeng Q."/>
            <person name="Koehrsen M."/>
            <person name="Alvarado L."/>
            <person name="Berlin A."/>
            <person name="Borenstein D."/>
            <person name="Chapman S.B."/>
            <person name="Chen Z."/>
            <person name="Engels R."/>
            <person name="Freedman E."/>
            <person name="Gellesch M."/>
            <person name="Goldberg J."/>
            <person name="Griggs A."/>
            <person name="Gujja S."/>
            <person name="Heilman E.R."/>
            <person name="Heiman D.I."/>
            <person name="Howarth C."/>
            <person name="Jen D."/>
            <person name="Larson L."/>
            <person name="Mehta T."/>
            <person name="Neiman D."/>
            <person name="Park D."/>
            <person name="Pearson M."/>
            <person name="Roberts A."/>
            <person name="Saif S."/>
            <person name="Shea T."/>
            <person name="Shenoy N."/>
            <person name="Sisk P."/>
            <person name="Stolte C."/>
            <person name="Sykes S."/>
            <person name="Walk T."/>
            <person name="White J."/>
            <person name="Yandava C."/>
            <person name="Haas B."/>
            <person name="Henn M.R."/>
            <person name="Nusbaum C."/>
            <person name="Birren B."/>
        </authorList>
    </citation>
    <scope>NUCLEOTIDE SEQUENCE [LARGE SCALE GENOMIC DNA]</scope>
    <source>
        <strain evidence="2">IGH-CR14</strain>
    </source>
</reference>
<evidence type="ECO:0000313" key="1">
    <source>
        <dbReference type="EMBL" id="KNG77161.1"/>
    </source>
</evidence>
<sequence>MGLYNIKCKMDENHKEHYFQYKSPNRFDSNKKKTINISGELKMQKLNSIKKKIPSYNKGYVLENKKKIYVSNCGAPDIFDISTYYANEKKEKEKQQCLNILNKSKQTKKNEHNNKMCNIKKEHIVDNRPCKYAHIKNKNKLKYYKYTNNEILFKIKYCNGKKKNHYKDNLNKIHSHNNKKVKNKLNNQTYKCKQTNIISAHVHSNNNIKLQNFNHKSSTKKKNLYNKEKILKKKENVPTCFIPINKKCPKENEKIYNMDVIKNFKYLDTKMKNYINEQIKYYGQNWRPEYITDLYFFIKKNYHKMDSSDKFKRTKETSYCPYKYKISQNKEKQKHQMLNKVLSPNSCNKNNDYLLIKYSLVLLNLMDTYNIIDENYDKINTGNNVHQSLNKNNLIKKLNEFKLDERKYIFPFYQVYTYLKNQQHIFEKILKQKKIIKYKINHKKTTNKENNDNFHWKELIQIELKIIRFLNNFQQIIKKKNEEKEHNNNLPNIKYYKNIPSNICKLIKIVNEVTRILKIKLNK</sequence>
<protein>
    <submittedName>
        <fullName evidence="1">Uncharacterized protein</fullName>
    </submittedName>
</protein>
<dbReference type="Proteomes" id="UP000054562">
    <property type="component" value="Unassembled WGS sequence"/>
</dbReference>
<evidence type="ECO:0000313" key="2">
    <source>
        <dbReference type="Proteomes" id="UP000054562"/>
    </source>
</evidence>
<proteinExistence type="predicted"/>